<dbReference type="EMBL" id="LDJJ01000045">
    <property type="protein sequence ID" value="KRG66589.1"/>
    <property type="molecule type" value="Genomic_DNA"/>
</dbReference>
<organism evidence="2 3">
    <name type="scientific">Stenotrophomonas terrae</name>
    <dbReference type="NCBI Taxonomy" id="405446"/>
    <lineage>
        <taxon>Bacteria</taxon>
        <taxon>Pseudomonadati</taxon>
        <taxon>Pseudomonadota</taxon>
        <taxon>Gammaproteobacteria</taxon>
        <taxon>Lysobacterales</taxon>
        <taxon>Lysobacteraceae</taxon>
        <taxon>Stenotrophomonas</taxon>
    </lineage>
</organism>
<evidence type="ECO:0000313" key="2">
    <source>
        <dbReference type="EMBL" id="KRG66589.1"/>
    </source>
</evidence>
<dbReference type="PATRIC" id="fig|405446.3.peg.2296"/>
<reference evidence="2 3" key="1">
    <citation type="submission" date="2015-05" db="EMBL/GenBank/DDBJ databases">
        <title>Genome sequencing and analysis of members of genus Stenotrophomonas.</title>
        <authorList>
            <person name="Patil P.P."/>
            <person name="Midha S."/>
            <person name="Patil P.B."/>
        </authorList>
    </citation>
    <scope>NUCLEOTIDE SEQUENCE [LARGE SCALE GENOMIC DNA]</scope>
    <source>
        <strain evidence="2 3">DSM 18941</strain>
    </source>
</reference>
<dbReference type="OrthoDB" id="10017855at2"/>
<comment type="caution">
    <text evidence="2">The sequence shown here is derived from an EMBL/GenBank/DDBJ whole genome shotgun (WGS) entry which is preliminary data.</text>
</comment>
<evidence type="ECO:0008006" key="4">
    <source>
        <dbReference type="Google" id="ProtNLM"/>
    </source>
</evidence>
<dbReference type="Proteomes" id="UP000051863">
    <property type="component" value="Unassembled WGS sequence"/>
</dbReference>
<sequence length="98" mass="10399">MSTSPDPTLDLQKLQFEVMQQLEVIADDIKAGRLGADEGSAKAKAIIAASEQQRVAMFNAALSVTQRQRRRGWLLALAAVAAIAVVLAGLLLARIGTV</sequence>
<name>A0A0R0CAG8_9GAMM</name>
<protein>
    <recommendedName>
        <fullName evidence="4">Transmembrane protein</fullName>
    </recommendedName>
</protein>
<feature type="transmembrane region" description="Helical" evidence="1">
    <location>
        <begin position="73"/>
        <end position="95"/>
    </location>
</feature>
<proteinExistence type="predicted"/>
<accession>A0A0R0CAG8</accession>
<keyword evidence="1" id="KW-0812">Transmembrane</keyword>
<dbReference type="AlphaFoldDB" id="A0A0R0CAG8"/>
<evidence type="ECO:0000313" key="3">
    <source>
        <dbReference type="Proteomes" id="UP000051863"/>
    </source>
</evidence>
<gene>
    <name evidence="2" type="ORF">ABB27_13370</name>
</gene>
<keyword evidence="3" id="KW-1185">Reference proteome</keyword>
<keyword evidence="1" id="KW-0472">Membrane</keyword>
<keyword evidence="1" id="KW-1133">Transmembrane helix</keyword>
<evidence type="ECO:0000256" key="1">
    <source>
        <dbReference type="SAM" id="Phobius"/>
    </source>
</evidence>
<dbReference type="RefSeq" id="WP_057629286.1">
    <property type="nucleotide sequence ID" value="NZ_LDJJ01000045.1"/>
</dbReference>